<dbReference type="EMBL" id="OKQU01000004">
    <property type="protein sequence ID" value="SPE09731.1"/>
    <property type="molecule type" value="Genomic_DNA"/>
</dbReference>
<feature type="binding site" evidence="9">
    <location>
        <position position="53"/>
    </location>
    <ligand>
        <name>Mg(2+)</name>
        <dbReference type="ChEBI" id="CHEBI:18420"/>
    </ligand>
</feature>
<keyword evidence="4 9" id="KW-0547">Nucleotide-binding</keyword>
<dbReference type="SUPFAM" id="SSF52540">
    <property type="entry name" value="P-loop containing nucleoside triphosphate hydrolases"/>
    <property type="match status" value="1"/>
</dbReference>
<protein>
    <recommendedName>
        <fullName evidence="9">ATP-dependent dethiobiotin synthetase BioD</fullName>
        <ecNumber evidence="9">6.3.3.3</ecNumber>
    </recommendedName>
    <alternativeName>
        <fullName evidence="9">DTB synthetase</fullName>
        <shortName evidence="9">DTBS</shortName>
    </alternativeName>
    <alternativeName>
        <fullName evidence="9">Dethiobiotin synthase</fullName>
    </alternativeName>
</protein>
<dbReference type="GO" id="GO:0000287">
    <property type="term" value="F:magnesium ion binding"/>
    <property type="evidence" value="ECO:0007669"/>
    <property type="project" value="UniProtKB-UniRule"/>
</dbReference>
<dbReference type="Proteomes" id="UP000239237">
    <property type="component" value="Unassembled WGS sequence"/>
</dbReference>
<gene>
    <name evidence="11" type="primary">bioD1</name>
    <name evidence="9" type="synonym">bioD</name>
    <name evidence="10" type="ORF">LES8486_01924</name>
    <name evidence="11" type="ORF">LES9216_01924</name>
</gene>
<evidence type="ECO:0000313" key="11">
    <source>
        <dbReference type="EMBL" id="SPE09731.1"/>
    </source>
</evidence>
<keyword evidence="3 9" id="KW-0479">Metal-binding</keyword>
<dbReference type="Pfam" id="PF13500">
    <property type="entry name" value="AAA_26"/>
    <property type="match status" value="1"/>
</dbReference>
<feature type="binding site" evidence="9">
    <location>
        <position position="18"/>
    </location>
    <ligand>
        <name>Mg(2+)</name>
        <dbReference type="ChEBI" id="CHEBI:18420"/>
    </ligand>
</feature>
<comment type="subcellular location">
    <subcellularLocation>
        <location evidence="9">Cytoplasm</location>
    </subcellularLocation>
</comment>
<dbReference type="InterPro" id="IPR027417">
    <property type="entry name" value="P-loop_NTPase"/>
</dbReference>
<dbReference type="Proteomes" id="UP000237923">
    <property type="component" value="Unassembled WGS sequence"/>
</dbReference>
<feature type="binding site" evidence="9">
    <location>
        <begin position="14"/>
        <end position="19"/>
    </location>
    <ligand>
        <name>ATP</name>
        <dbReference type="ChEBI" id="CHEBI:30616"/>
    </ligand>
</feature>
<keyword evidence="1 9" id="KW-0963">Cytoplasm</keyword>
<keyword evidence="6 9" id="KW-0067">ATP-binding</keyword>
<name>A0A2N9KHG2_9LACO</name>
<dbReference type="GO" id="GO:0005524">
    <property type="term" value="F:ATP binding"/>
    <property type="evidence" value="ECO:0007669"/>
    <property type="project" value="UniProtKB-UniRule"/>
</dbReference>
<evidence type="ECO:0000256" key="3">
    <source>
        <dbReference type="ARBA" id="ARBA00022723"/>
    </source>
</evidence>
<dbReference type="InterPro" id="IPR004472">
    <property type="entry name" value="DTB_synth_BioD"/>
</dbReference>
<feature type="binding site" evidence="9">
    <location>
        <position position="114"/>
    </location>
    <ligand>
        <name>Mg(2+)</name>
        <dbReference type="ChEBI" id="CHEBI:18420"/>
    </ligand>
</feature>
<comment type="cofactor">
    <cofactor evidence="9">
        <name>Mg(2+)</name>
        <dbReference type="ChEBI" id="CHEBI:18420"/>
    </cofactor>
</comment>
<keyword evidence="13" id="KW-1185">Reference proteome</keyword>
<accession>A0A2N9KHG2</accession>
<comment type="catalytic activity">
    <reaction evidence="8">
        <text>(7R,8S)-8-amino-7-(carboxyamino)nonanoate + ATP = (4R,5S)-dethiobiotin + ADP + phosphate + H(+)</text>
        <dbReference type="Rhea" id="RHEA:63684"/>
        <dbReference type="ChEBI" id="CHEBI:15378"/>
        <dbReference type="ChEBI" id="CHEBI:30616"/>
        <dbReference type="ChEBI" id="CHEBI:43474"/>
        <dbReference type="ChEBI" id="CHEBI:149470"/>
        <dbReference type="ChEBI" id="CHEBI:149473"/>
        <dbReference type="ChEBI" id="CHEBI:456216"/>
    </reaction>
</comment>
<feature type="active site" evidence="9">
    <location>
        <position position="39"/>
    </location>
</feature>
<evidence type="ECO:0000256" key="2">
    <source>
        <dbReference type="ARBA" id="ARBA00022598"/>
    </source>
</evidence>
<dbReference type="AlphaFoldDB" id="A0A2N9KHG2"/>
<keyword evidence="2 9" id="KW-0436">Ligase</keyword>
<reference evidence="10 13" key="1">
    <citation type="submission" date="2018-02" db="EMBL/GenBank/DDBJ databases">
        <authorList>
            <person name="Rodrigo-Torres L."/>
            <person name="Arahal R. D."/>
            <person name="Lucena T."/>
        </authorList>
    </citation>
    <scope>NUCLEOTIDE SEQUENCE [LARGE SCALE GENOMIC DNA]</scope>
    <source>
        <strain evidence="10 13">CECT 8486</strain>
    </source>
</reference>
<keyword evidence="5 9" id="KW-0093">Biotin biosynthesis</keyword>
<dbReference type="Gene3D" id="3.40.50.300">
    <property type="entry name" value="P-loop containing nucleotide triphosphate hydrolases"/>
    <property type="match status" value="1"/>
</dbReference>
<dbReference type="GO" id="GO:0009102">
    <property type="term" value="P:biotin biosynthetic process"/>
    <property type="evidence" value="ECO:0007669"/>
    <property type="project" value="UniProtKB-UniRule"/>
</dbReference>
<evidence type="ECO:0000256" key="5">
    <source>
        <dbReference type="ARBA" id="ARBA00022756"/>
    </source>
</evidence>
<comment type="caution">
    <text evidence="9">Lacks conserved residue(s) required for the propagation of feature annotation.</text>
</comment>
<evidence type="ECO:0000256" key="7">
    <source>
        <dbReference type="ARBA" id="ARBA00022842"/>
    </source>
</evidence>
<evidence type="ECO:0000313" key="12">
    <source>
        <dbReference type="Proteomes" id="UP000237923"/>
    </source>
</evidence>
<evidence type="ECO:0000256" key="8">
    <source>
        <dbReference type="ARBA" id="ARBA00047386"/>
    </source>
</evidence>
<comment type="catalytic activity">
    <reaction evidence="9">
        <text>(7R,8S)-7,8-diammoniononanoate + CO2 + ATP = (4R,5S)-dethiobiotin + ADP + phosphate + 3 H(+)</text>
        <dbReference type="Rhea" id="RHEA:15805"/>
        <dbReference type="ChEBI" id="CHEBI:15378"/>
        <dbReference type="ChEBI" id="CHEBI:16526"/>
        <dbReference type="ChEBI" id="CHEBI:30616"/>
        <dbReference type="ChEBI" id="CHEBI:43474"/>
        <dbReference type="ChEBI" id="CHEBI:149469"/>
        <dbReference type="ChEBI" id="CHEBI:149473"/>
        <dbReference type="ChEBI" id="CHEBI:456216"/>
        <dbReference type="EC" id="6.3.3.3"/>
    </reaction>
</comment>
<evidence type="ECO:0000256" key="1">
    <source>
        <dbReference type="ARBA" id="ARBA00022490"/>
    </source>
</evidence>
<dbReference type="GO" id="GO:0005829">
    <property type="term" value="C:cytosol"/>
    <property type="evidence" value="ECO:0007669"/>
    <property type="project" value="TreeGrafter"/>
</dbReference>
<comment type="similarity">
    <text evidence="9">Belongs to the dethiobiotin synthetase family.</text>
</comment>
<evidence type="ECO:0000256" key="9">
    <source>
        <dbReference type="HAMAP-Rule" id="MF_00336"/>
    </source>
</evidence>
<evidence type="ECO:0000313" key="10">
    <source>
        <dbReference type="EMBL" id="SPD94789.1"/>
    </source>
</evidence>
<dbReference type="PANTHER" id="PTHR43210">
    <property type="entry name" value="DETHIOBIOTIN SYNTHETASE"/>
    <property type="match status" value="1"/>
</dbReference>
<sequence length="225" mass="25006">MKNKGYFITGTDTEIGKTFVTAELARYFNKHNQDIGVFKPLMSGTRRENPHSDAYILKAGAKVLDSLEEINPFQWDEALAPALAQKRAKTGYTLDDVLKKYNILAQKHKGMLVEGAGGITVPYGDDFTVTDLACALNLPLIIVAPNKLGVINHIILTIEFARNHDLTIAGIIFNGVKHRGVVEDTNLTLLQEMTDVPIIGELPWITHQIIAEIPLEKYLNIKLLM</sequence>
<comment type="pathway">
    <text evidence="9">Cofactor biosynthesis; biotin biosynthesis; biotin from 7,8-diaminononanoate: step 1/2.</text>
</comment>
<dbReference type="HAMAP" id="MF_00336">
    <property type="entry name" value="BioD"/>
    <property type="match status" value="1"/>
</dbReference>
<keyword evidence="7 9" id="KW-0460">Magnesium</keyword>
<dbReference type="GO" id="GO:0004141">
    <property type="term" value="F:dethiobiotin synthase activity"/>
    <property type="evidence" value="ECO:0007669"/>
    <property type="project" value="UniProtKB-UniRule"/>
</dbReference>
<evidence type="ECO:0000256" key="4">
    <source>
        <dbReference type="ARBA" id="ARBA00022741"/>
    </source>
</evidence>
<dbReference type="UniPathway" id="UPA00078">
    <property type="reaction ID" value="UER00161"/>
</dbReference>
<feature type="binding site" evidence="9">
    <location>
        <position position="43"/>
    </location>
    <ligand>
        <name>substrate</name>
    </ligand>
</feature>
<evidence type="ECO:0000313" key="13">
    <source>
        <dbReference type="Proteomes" id="UP000239237"/>
    </source>
</evidence>
<comment type="function">
    <text evidence="9">Catalyzes a mechanistically unusual reaction, the ATP-dependent insertion of CO2 between the N7 and N8 nitrogen atoms of 7,8-diaminopelargonic acid (DAPA, also called 7,8-diammoniononanoate) to form a ureido ring.</text>
</comment>
<dbReference type="CDD" id="cd03109">
    <property type="entry name" value="DTBS"/>
    <property type="match status" value="1"/>
</dbReference>
<feature type="binding site" evidence="9">
    <location>
        <begin position="203"/>
        <end position="205"/>
    </location>
    <ligand>
        <name>ATP</name>
        <dbReference type="ChEBI" id="CHEBI:30616"/>
    </ligand>
</feature>
<comment type="subunit">
    <text evidence="9">Homodimer.</text>
</comment>
<proteinExistence type="inferred from homology"/>
<dbReference type="NCBIfam" id="TIGR00347">
    <property type="entry name" value="bioD"/>
    <property type="match status" value="1"/>
</dbReference>
<organism evidence="11 12">
    <name type="scientific">Leuconostoc suionicum</name>
    <dbReference type="NCBI Taxonomy" id="1511761"/>
    <lineage>
        <taxon>Bacteria</taxon>
        <taxon>Bacillati</taxon>
        <taxon>Bacillota</taxon>
        <taxon>Bacilli</taxon>
        <taxon>Lactobacillales</taxon>
        <taxon>Lactobacillaceae</taxon>
        <taxon>Leuconostoc</taxon>
    </lineage>
</organism>
<dbReference type="EC" id="6.3.3.3" evidence="9"/>
<evidence type="ECO:0000256" key="6">
    <source>
        <dbReference type="ARBA" id="ARBA00022840"/>
    </source>
</evidence>
<reference evidence="11 12" key="2">
    <citation type="submission" date="2018-02" db="EMBL/GenBank/DDBJ databases">
        <authorList>
            <person name="Cohen D.B."/>
            <person name="Kent A.D."/>
        </authorList>
    </citation>
    <scope>NUCLEOTIDE SEQUENCE [LARGE SCALE GENOMIC DNA]</scope>
    <source>
        <strain evidence="11 12">CECT 9216</strain>
    </source>
</reference>
<dbReference type="PANTHER" id="PTHR43210:SF2">
    <property type="entry name" value="ATP-DEPENDENT DETHIOBIOTIN SYNTHETASE BIOD 2"/>
    <property type="match status" value="1"/>
</dbReference>
<dbReference type="EMBL" id="OKQR01000005">
    <property type="protein sequence ID" value="SPD94789.1"/>
    <property type="molecule type" value="Genomic_DNA"/>
</dbReference>
<feature type="binding site" evidence="9">
    <location>
        <position position="53"/>
    </location>
    <ligand>
        <name>ATP</name>
        <dbReference type="ChEBI" id="CHEBI:30616"/>
    </ligand>
</feature>
<dbReference type="PIRSF" id="PIRSF006755">
    <property type="entry name" value="DTB_synth"/>
    <property type="match status" value="1"/>
</dbReference>
<feature type="binding site" evidence="9">
    <location>
        <begin position="114"/>
        <end position="117"/>
    </location>
    <ligand>
        <name>ATP</name>
        <dbReference type="ChEBI" id="CHEBI:30616"/>
    </ligand>
</feature>
<dbReference type="RefSeq" id="WP_105299869.1">
    <property type="nucleotide sequence ID" value="NZ_CAURUR010000001.1"/>
</dbReference>